<evidence type="ECO:0000259" key="3">
    <source>
        <dbReference type="PROSITE" id="PS50804"/>
    </source>
</evidence>
<dbReference type="OrthoDB" id="9044301at2759"/>
<accession>A0A9F5N5W1</accession>
<dbReference type="Gene3D" id="1.10.4020.10">
    <property type="entry name" value="DNA breaking-rejoining enzymes"/>
    <property type="match status" value="1"/>
</dbReference>
<dbReference type="SUPFAM" id="SSF47353">
    <property type="entry name" value="Retrovirus capsid dimerization domain-like"/>
    <property type="match status" value="1"/>
</dbReference>
<feature type="region of interest" description="Disordered" evidence="2">
    <location>
        <begin position="250"/>
        <end position="303"/>
    </location>
</feature>
<feature type="compositionally biased region" description="Low complexity" evidence="2">
    <location>
        <begin position="288"/>
        <end position="303"/>
    </location>
</feature>
<sequence>MQPSHSGWRNPRSPLCMLGEDPKYCPTSFKRGEEASQWPKVECIPQTTLGDSKPYGSSQDSPVKVKEEVPDEDLVHMEMRRQQFRLFCYEEAEGPREVCNQLSELCHQWLRPETHTKEQILEFLILEQFLTVLPPEMQSWVREHGPETCTRAVVLAERFLQDSEEPEQKVRRAALGVSMSEPGSPNCCSFLFASGRQTEDPNKATGHRWDPPRDLSIWEDTRGFTPAVPAQPRWSRAMGTATKVAMPWDEGERGPAPLDQPSLMAPLEPPTLPRHRPFPVIGLQSNDQEQAAQRPQQAEGDLL</sequence>
<evidence type="ECO:0000313" key="5">
    <source>
        <dbReference type="RefSeq" id="XP_025033322.1"/>
    </source>
</evidence>
<gene>
    <name evidence="5" type="primary">LOC112543310</name>
</gene>
<dbReference type="CDD" id="cd07936">
    <property type="entry name" value="SCAN"/>
    <property type="match status" value="1"/>
</dbReference>
<dbReference type="PANTHER" id="PTHR45935">
    <property type="entry name" value="PROTEIN ZBED8-RELATED"/>
    <property type="match status" value="1"/>
</dbReference>
<dbReference type="GeneID" id="112543310"/>
<dbReference type="SMART" id="SM00431">
    <property type="entry name" value="SCAN"/>
    <property type="match status" value="1"/>
</dbReference>
<dbReference type="InterPro" id="IPR050916">
    <property type="entry name" value="SCAN-C2H2_zinc_finger"/>
</dbReference>
<dbReference type="KEGG" id="pbi:112543310"/>
<dbReference type="AlphaFoldDB" id="A0A9F5N5W1"/>
<keyword evidence="4" id="KW-1185">Reference proteome</keyword>
<evidence type="ECO:0000256" key="2">
    <source>
        <dbReference type="SAM" id="MobiDB-lite"/>
    </source>
</evidence>
<dbReference type="InterPro" id="IPR003309">
    <property type="entry name" value="SCAN_dom"/>
</dbReference>
<dbReference type="Pfam" id="PF02023">
    <property type="entry name" value="SCAN"/>
    <property type="match status" value="1"/>
</dbReference>
<evidence type="ECO:0000313" key="4">
    <source>
        <dbReference type="Proteomes" id="UP000695026"/>
    </source>
</evidence>
<name>A0A9F5N5W1_PYTBI</name>
<protein>
    <submittedName>
        <fullName evidence="5">Zinc finger and SCAN domain-containing protein 32-like</fullName>
    </submittedName>
</protein>
<feature type="domain" description="SCAN box" evidence="3">
    <location>
        <begin position="81"/>
        <end position="159"/>
    </location>
</feature>
<dbReference type="RefSeq" id="XP_025033322.1">
    <property type="nucleotide sequence ID" value="XM_025177554.1"/>
</dbReference>
<keyword evidence="1" id="KW-0539">Nucleus</keyword>
<dbReference type="Proteomes" id="UP000695026">
    <property type="component" value="Unplaced"/>
</dbReference>
<organism evidence="4 5">
    <name type="scientific">Python bivittatus</name>
    <name type="common">Burmese python</name>
    <name type="synonym">Python molurus bivittatus</name>
    <dbReference type="NCBI Taxonomy" id="176946"/>
    <lineage>
        <taxon>Eukaryota</taxon>
        <taxon>Metazoa</taxon>
        <taxon>Chordata</taxon>
        <taxon>Craniata</taxon>
        <taxon>Vertebrata</taxon>
        <taxon>Euteleostomi</taxon>
        <taxon>Lepidosauria</taxon>
        <taxon>Squamata</taxon>
        <taxon>Bifurcata</taxon>
        <taxon>Unidentata</taxon>
        <taxon>Episquamata</taxon>
        <taxon>Toxicofera</taxon>
        <taxon>Serpentes</taxon>
        <taxon>Henophidia</taxon>
        <taxon>Pythonidae</taxon>
        <taxon>Python</taxon>
    </lineage>
</organism>
<dbReference type="PANTHER" id="PTHR45935:SF15">
    <property type="entry name" value="SCAN BOX DOMAIN-CONTAINING PROTEIN"/>
    <property type="match status" value="1"/>
</dbReference>
<dbReference type="InterPro" id="IPR038269">
    <property type="entry name" value="SCAN_sf"/>
</dbReference>
<reference evidence="5" key="1">
    <citation type="submission" date="2025-08" db="UniProtKB">
        <authorList>
            <consortium name="RefSeq"/>
        </authorList>
    </citation>
    <scope>IDENTIFICATION</scope>
    <source>
        <tissue evidence="5">Liver</tissue>
    </source>
</reference>
<dbReference type="PROSITE" id="PS50804">
    <property type="entry name" value="SCAN_BOX"/>
    <property type="match status" value="1"/>
</dbReference>
<proteinExistence type="predicted"/>
<evidence type="ECO:0000256" key="1">
    <source>
        <dbReference type="ARBA" id="ARBA00023242"/>
    </source>
</evidence>
<dbReference type="FunFam" id="1.10.4020.10:FF:000001">
    <property type="entry name" value="zinc finger protein 263 isoform X1"/>
    <property type="match status" value="1"/>
</dbReference>